<keyword evidence="1" id="KW-0732">Signal</keyword>
<proteinExistence type="predicted"/>
<gene>
    <name evidence="2" type="ORF">MPOL1434_LOCUS5928</name>
</gene>
<reference evidence="2" key="1">
    <citation type="submission" date="2021-01" db="EMBL/GenBank/DDBJ databases">
        <authorList>
            <person name="Corre E."/>
            <person name="Pelletier E."/>
            <person name="Niang G."/>
            <person name="Scheremetjew M."/>
            <person name="Finn R."/>
            <person name="Kale V."/>
            <person name="Holt S."/>
            <person name="Cochrane G."/>
            <person name="Meng A."/>
            <person name="Brown T."/>
            <person name="Cohen L."/>
        </authorList>
    </citation>
    <scope>NUCLEOTIDE SEQUENCE</scope>
    <source>
        <strain evidence="2">CCMP3303</strain>
    </source>
</reference>
<evidence type="ECO:0000313" key="2">
    <source>
        <dbReference type="EMBL" id="CAD8370356.1"/>
    </source>
</evidence>
<protein>
    <submittedName>
        <fullName evidence="2">Uncharacterized protein</fullName>
    </submittedName>
</protein>
<organism evidence="2">
    <name type="scientific">Minutocellus polymorphus</name>
    <dbReference type="NCBI Taxonomy" id="265543"/>
    <lineage>
        <taxon>Eukaryota</taxon>
        <taxon>Sar</taxon>
        <taxon>Stramenopiles</taxon>
        <taxon>Ochrophyta</taxon>
        <taxon>Bacillariophyta</taxon>
        <taxon>Mediophyceae</taxon>
        <taxon>Cymatosirophycidae</taxon>
        <taxon>Cymatosirales</taxon>
        <taxon>Cymatosiraceae</taxon>
        <taxon>Minutocellus</taxon>
    </lineage>
</organism>
<sequence length="382" mass="42152">MQTYMYSAVSLVAWALMLLSSRSDVGAFQPSAHQSSPRPTNTRLFNTWSNGQAIKEYQDFLESGNQDIPMKDDVPSLVVAPSTGDPKSWDLVAAVIALGAGEDVVIQPGTPLPAEVGGSSSFPVYVCVYPSELESFLENLPSDWKAKQSDMVFFSGSKKCGCIEPILKKRGLARDSMTQVLAAFSMPGPTGKPQDLSVKIGVDAVGEDKWAGEAAVCGEWQGAFAERLERNGIRCKTGFYRDWRRWMWERLAYDAAFNLIGAVRSEPTKMKDVALYYGEEVSDMLWEISGALRGNLAVTLSYGFEERVFGVGENAEDEICELDEAVYPFLYDNALLNSKMLVEYLNFAKDEFGMLTNVELPISRTDKPSLMRQGNLRADGAI</sequence>
<dbReference type="EMBL" id="HBEJ01010071">
    <property type="protein sequence ID" value="CAD8370356.1"/>
    <property type="molecule type" value="Transcribed_RNA"/>
</dbReference>
<accession>A0A7S0AQN1</accession>
<dbReference type="PANTHER" id="PTHR34044">
    <property type="entry name" value="NUCLEAR PROTEIN"/>
    <property type="match status" value="1"/>
</dbReference>
<name>A0A7S0AQN1_9STRA</name>
<dbReference type="AlphaFoldDB" id="A0A7S0AQN1"/>
<feature type="signal peptide" evidence="1">
    <location>
        <begin position="1"/>
        <end position="27"/>
    </location>
</feature>
<feature type="chain" id="PRO_5031168019" evidence="1">
    <location>
        <begin position="28"/>
        <end position="382"/>
    </location>
</feature>
<evidence type="ECO:0000256" key="1">
    <source>
        <dbReference type="SAM" id="SignalP"/>
    </source>
</evidence>
<dbReference type="PANTHER" id="PTHR34044:SF1">
    <property type="entry name" value="NUCLEAR PROTEIN"/>
    <property type="match status" value="1"/>
</dbReference>